<dbReference type="SUPFAM" id="SSF56672">
    <property type="entry name" value="DNA/RNA polymerases"/>
    <property type="match status" value="1"/>
</dbReference>
<protein>
    <recommendedName>
        <fullName evidence="1">Reverse transcriptase domain-containing protein</fullName>
    </recommendedName>
</protein>
<dbReference type="PANTHER" id="PTHR33064">
    <property type="entry name" value="POL PROTEIN"/>
    <property type="match status" value="1"/>
</dbReference>
<dbReference type="AlphaFoldDB" id="A0A6A3GH16"/>
<dbReference type="PANTHER" id="PTHR33064:SF37">
    <property type="entry name" value="RIBONUCLEASE H"/>
    <property type="match status" value="1"/>
</dbReference>
<evidence type="ECO:0000313" key="2">
    <source>
        <dbReference type="EMBL" id="KAE8955777.1"/>
    </source>
</evidence>
<gene>
    <name evidence="2" type="ORF">PF011_g31695</name>
</gene>
<accession>A0A6A3GH16</accession>
<dbReference type="CDD" id="cd01647">
    <property type="entry name" value="RT_LTR"/>
    <property type="match status" value="1"/>
</dbReference>
<evidence type="ECO:0000259" key="1">
    <source>
        <dbReference type="Pfam" id="PF00078"/>
    </source>
</evidence>
<dbReference type="InterPro" id="IPR043502">
    <property type="entry name" value="DNA/RNA_pol_sf"/>
</dbReference>
<dbReference type="EMBL" id="QXFW01008192">
    <property type="protein sequence ID" value="KAE8955777.1"/>
    <property type="molecule type" value="Genomic_DNA"/>
</dbReference>
<dbReference type="InterPro" id="IPR043128">
    <property type="entry name" value="Rev_trsase/Diguanyl_cyclase"/>
</dbReference>
<dbReference type="Pfam" id="PF00078">
    <property type="entry name" value="RVT_1"/>
    <property type="match status" value="1"/>
</dbReference>
<reference evidence="2 3" key="1">
    <citation type="submission" date="2018-09" db="EMBL/GenBank/DDBJ databases">
        <title>Genomic investigation of the strawberry pathogen Phytophthora fragariae indicates pathogenicity is determined by transcriptional variation in three key races.</title>
        <authorList>
            <person name="Adams T.M."/>
            <person name="Armitage A.D."/>
            <person name="Sobczyk M.K."/>
            <person name="Bates H.J."/>
            <person name="Dunwell J.M."/>
            <person name="Nellist C.F."/>
            <person name="Harrison R.J."/>
        </authorList>
    </citation>
    <scope>NUCLEOTIDE SEQUENCE [LARGE SCALE GENOMIC DNA]</scope>
    <source>
        <strain evidence="2 3">SCRP245</strain>
    </source>
</reference>
<dbReference type="Proteomes" id="UP000460718">
    <property type="component" value="Unassembled WGS sequence"/>
</dbReference>
<dbReference type="Gene3D" id="3.10.10.10">
    <property type="entry name" value="HIV Type 1 Reverse Transcriptase, subunit A, domain 1"/>
    <property type="match status" value="1"/>
</dbReference>
<organism evidence="2 3">
    <name type="scientific">Phytophthora fragariae</name>
    <dbReference type="NCBI Taxonomy" id="53985"/>
    <lineage>
        <taxon>Eukaryota</taxon>
        <taxon>Sar</taxon>
        <taxon>Stramenopiles</taxon>
        <taxon>Oomycota</taxon>
        <taxon>Peronosporomycetes</taxon>
        <taxon>Peronosporales</taxon>
        <taxon>Peronosporaceae</taxon>
        <taxon>Phytophthora</taxon>
    </lineage>
</organism>
<evidence type="ECO:0000313" key="3">
    <source>
        <dbReference type="Proteomes" id="UP000460718"/>
    </source>
</evidence>
<dbReference type="Gene3D" id="3.30.70.270">
    <property type="match status" value="1"/>
</dbReference>
<name>A0A6A3GH16_9STRA</name>
<proteinExistence type="predicted"/>
<feature type="domain" description="Reverse transcriptase" evidence="1">
    <location>
        <begin position="11"/>
        <end position="121"/>
    </location>
</feature>
<dbReference type="InterPro" id="IPR051320">
    <property type="entry name" value="Viral_Replic_Matur_Polypro"/>
</dbReference>
<comment type="caution">
    <text evidence="2">The sequence shown here is derived from an EMBL/GenBank/DDBJ whole genome shotgun (WGS) entry which is preliminary data.</text>
</comment>
<dbReference type="InterPro" id="IPR000477">
    <property type="entry name" value="RT_dom"/>
</dbReference>
<sequence>MPNLAVVSSSVRGAKCFAKFDMIKGFWQLPLDVDSQELMSFMTEDTVYTPTRVPQGAVDFAIHFQMQDAMAPMLQRNALVWVDDVIIFAPTVEEFLQALKEFFIILRDRRLKLSATKSSLFQLEALCVAGAVDSGGVAVLRLRQ</sequence>